<evidence type="ECO:0000313" key="7">
    <source>
        <dbReference type="EMBL" id="MEA5392593.1"/>
    </source>
</evidence>
<keyword evidence="5" id="KW-0560">Oxidoreductase</keyword>
<evidence type="ECO:0000313" key="8">
    <source>
        <dbReference type="Proteomes" id="UP001304461"/>
    </source>
</evidence>
<dbReference type="Proteomes" id="UP001304461">
    <property type="component" value="Unassembled WGS sequence"/>
</dbReference>
<dbReference type="InterPro" id="IPR051473">
    <property type="entry name" value="P2Ox-like"/>
</dbReference>
<dbReference type="SUPFAM" id="SSF54373">
    <property type="entry name" value="FAD-linked reductases, C-terminal domain"/>
    <property type="match status" value="1"/>
</dbReference>
<reference evidence="7 8" key="1">
    <citation type="submission" date="2023-12" db="EMBL/GenBank/DDBJ databases">
        <title>Baltic Sea Cyanobacteria.</title>
        <authorList>
            <person name="Delbaje E."/>
            <person name="Fewer D.P."/>
            <person name="Shishido T.K."/>
        </authorList>
    </citation>
    <scope>NUCLEOTIDE SEQUENCE [LARGE SCALE GENOMIC DNA]</scope>
    <source>
        <strain evidence="7 8">UHCC 0139</strain>
    </source>
</reference>
<evidence type="ECO:0000256" key="1">
    <source>
        <dbReference type="ARBA" id="ARBA00001974"/>
    </source>
</evidence>
<evidence type="ECO:0000256" key="3">
    <source>
        <dbReference type="ARBA" id="ARBA00022630"/>
    </source>
</evidence>
<evidence type="ECO:0000256" key="4">
    <source>
        <dbReference type="ARBA" id="ARBA00022827"/>
    </source>
</evidence>
<dbReference type="Gene3D" id="3.50.50.60">
    <property type="entry name" value="FAD/NAD(P)-binding domain"/>
    <property type="match status" value="2"/>
</dbReference>
<dbReference type="EMBL" id="JAYGHX010000013">
    <property type="protein sequence ID" value="MEA5392593.1"/>
    <property type="molecule type" value="Genomic_DNA"/>
</dbReference>
<comment type="caution">
    <text evidence="7">The sequence shown here is derived from an EMBL/GenBank/DDBJ whole genome shotgun (WGS) entry which is preliminary data.</text>
</comment>
<organism evidence="7 8">
    <name type="scientific">Cyanobium gracile UHCC 0139</name>
    <dbReference type="NCBI Taxonomy" id="3110308"/>
    <lineage>
        <taxon>Bacteria</taxon>
        <taxon>Bacillati</taxon>
        <taxon>Cyanobacteriota</taxon>
        <taxon>Cyanophyceae</taxon>
        <taxon>Synechococcales</taxon>
        <taxon>Prochlorococcaceae</taxon>
        <taxon>Cyanobium</taxon>
    </lineage>
</organism>
<evidence type="ECO:0000256" key="2">
    <source>
        <dbReference type="ARBA" id="ARBA00010790"/>
    </source>
</evidence>
<dbReference type="Pfam" id="PF13450">
    <property type="entry name" value="NAD_binding_8"/>
    <property type="match status" value="1"/>
</dbReference>
<feature type="domain" description="Glucose-methanol-choline oxidoreductase C-terminal" evidence="6">
    <location>
        <begin position="411"/>
        <end position="545"/>
    </location>
</feature>
<evidence type="ECO:0000259" key="6">
    <source>
        <dbReference type="Pfam" id="PF05199"/>
    </source>
</evidence>
<keyword evidence="8" id="KW-1185">Reference proteome</keyword>
<dbReference type="Pfam" id="PF05199">
    <property type="entry name" value="GMC_oxred_C"/>
    <property type="match status" value="1"/>
</dbReference>
<protein>
    <submittedName>
        <fullName evidence="7">GMC family oxidoreductase</fullName>
    </submittedName>
</protein>
<keyword evidence="4" id="KW-0274">FAD</keyword>
<accession>A0ABU5RXZ1</accession>
<dbReference type="InterPro" id="IPR036188">
    <property type="entry name" value="FAD/NAD-bd_sf"/>
</dbReference>
<comment type="cofactor">
    <cofactor evidence="1">
        <name>FAD</name>
        <dbReference type="ChEBI" id="CHEBI:57692"/>
    </cofactor>
</comment>
<dbReference type="PANTHER" id="PTHR42784">
    <property type="entry name" value="PYRANOSE 2-OXIDASE"/>
    <property type="match status" value="1"/>
</dbReference>
<comment type="similarity">
    <text evidence="2">Belongs to the GMC oxidoreductase family.</text>
</comment>
<gene>
    <name evidence="7" type="ORF">VB738_15120</name>
</gene>
<sequence length="560" mass="60059">MSAAPSPTTTASHGGDLPWDAVVVGAGANGSVAAMVLAEAGLRVLVLEAGPDLSARRALGSEPLNSLRRLAHLSSGRQRLQRHHPGFWKHNPELFVDERQNPYSTPPDAPFLWTRGRQVGGKSLTWGGITLRLSEAEFQAARRDGHGPAWPIGSAELAPFYDRLETLLGVHGQRDGLPQLPDGRYLPPLPFTPGETHLQAAIGRALGLPLIHSRGFRLHKPTAAAPWPPSSAQGRCLARALATGRVQLRSGAVVSHLELDGTGRRAEAVVLVDATSGRRERLAAPLVVLCASTIETVRLLLHSSDAVRSGGLSDPSGRLGRYLMDHISTSRFFSIPAIEAPPEPAELSGAGSCFIPNTVNLDEGSSEAFLRGYGIWAALQRFDPPALLRRRPGEAVGFLIGHGEVLAREGNRVSLETSQTDAWDLPIPHIDCRWGANEAAMVAHMQARMAAVVAAAGGRIRPIEELFVLPVLEPLIRNSLAVRPEPPPPGYYIHELGGARMAERPEEGVVDPWNRCWGASNVLVTDGACWPSAGWQSPTLTEMAITWRACAAAAAGMRRH</sequence>
<dbReference type="InterPro" id="IPR007867">
    <property type="entry name" value="GMC_OxRtase_C"/>
</dbReference>
<dbReference type="SUPFAM" id="SSF51905">
    <property type="entry name" value="FAD/NAD(P)-binding domain"/>
    <property type="match status" value="1"/>
</dbReference>
<dbReference type="PANTHER" id="PTHR42784:SF1">
    <property type="entry name" value="PYRANOSE 2-OXIDASE"/>
    <property type="match status" value="1"/>
</dbReference>
<dbReference type="RefSeq" id="WP_323306535.1">
    <property type="nucleotide sequence ID" value="NZ_JAYGHX010000013.1"/>
</dbReference>
<evidence type="ECO:0000256" key="5">
    <source>
        <dbReference type="ARBA" id="ARBA00023002"/>
    </source>
</evidence>
<keyword evidence="3" id="KW-0285">Flavoprotein</keyword>
<proteinExistence type="inferred from homology"/>
<name>A0ABU5RXZ1_9CYAN</name>